<proteinExistence type="predicted"/>
<protein>
    <submittedName>
        <fullName evidence="2">Uncharacterized protein</fullName>
    </submittedName>
</protein>
<comment type="caution">
    <text evidence="2">The sequence shown here is derived from an EMBL/GenBank/DDBJ whole genome shotgun (WGS) entry which is preliminary data.</text>
</comment>
<dbReference type="EMBL" id="CAJVCH010542602">
    <property type="protein sequence ID" value="CAG7827196.1"/>
    <property type="molecule type" value="Genomic_DNA"/>
</dbReference>
<name>A0A8J2L6V9_9HEXA</name>
<evidence type="ECO:0000256" key="1">
    <source>
        <dbReference type="SAM" id="MobiDB-lite"/>
    </source>
</evidence>
<dbReference type="AlphaFoldDB" id="A0A8J2L6V9"/>
<feature type="compositionally biased region" description="Acidic residues" evidence="1">
    <location>
        <begin position="191"/>
        <end position="206"/>
    </location>
</feature>
<feature type="region of interest" description="Disordered" evidence="1">
    <location>
        <begin position="57"/>
        <end position="78"/>
    </location>
</feature>
<reference evidence="2" key="1">
    <citation type="submission" date="2021-06" db="EMBL/GenBank/DDBJ databases">
        <authorList>
            <person name="Hodson N. C."/>
            <person name="Mongue J. A."/>
            <person name="Jaron S. K."/>
        </authorList>
    </citation>
    <scope>NUCLEOTIDE SEQUENCE</scope>
</reference>
<dbReference type="Proteomes" id="UP000708208">
    <property type="component" value="Unassembled WGS sequence"/>
</dbReference>
<evidence type="ECO:0000313" key="2">
    <source>
        <dbReference type="EMBL" id="CAG7827196.1"/>
    </source>
</evidence>
<sequence>MDIESFAYPSTQETTETESQYFFFLAESKGNQYPASFIGEPIPVAKSVAQLFMSASPGRVSTPSQQRKLIPPNNDNGYEIKNSVQLPITSAELKAPGSSGNKNSIVSLMEALIKTPKPKNKDHFKASTRQDKDTTRIPEMCSQHSPAPESEALKTFLPFRPSEHMNIFGAPFTVPPVEVDMSVDGSKNESENEEESTSGFESDDEKLDIPINPSQQGCSTRKDSSGRLGNFVGESKAAGIASTGYAQKRTNATTCEHRKNCRQNVRSKDGSPNAYFNLARIFSRSRVRKRQKGKR</sequence>
<gene>
    <name evidence="2" type="ORF">AFUS01_LOCUS37195</name>
</gene>
<feature type="region of interest" description="Disordered" evidence="1">
    <location>
        <begin position="181"/>
        <end position="230"/>
    </location>
</feature>
<keyword evidence="3" id="KW-1185">Reference proteome</keyword>
<organism evidence="2 3">
    <name type="scientific">Allacma fusca</name>
    <dbReference type="NCBI Taxonomy" id="39272"/>
    <lineage>
        <taxon>Eukaryota</taxon>
        <taxon>Metazoa</taxon>
        <taxon>Ecdysozoa</taxon>
        <taxon>Arthropoda</taxon>
        <taxon>Hexapoda</taxon>
        <taxon>Collembola</taxon>
        <taxon>Symphypleona</taxon>
        <taxon>Sminthuridae</taxon>
        <taxon>Allacma</taxon>
    </lineage>
</organism>
<accession>A0A8J2L6V9</accession>
<evidence type="ECO:0000313" key="3">
    <source>
        <dbReference type="Proteomes" id="UP000708208"/>
    </source>
</evidence>